<dbReference type="InterPro" id="IPR052080">
    <property type="entry name" value="vWF_C/EGF_Fibrillin"/>
</dbReference>
<protein>
    <recommendedName>
        <fullName evidence="9">EGF-like domain-containing protein</fullName>
    </recommendedName>
</protein>
<keyword evidence="2" id="KW-0964">Secreted</keyword>
<dbReference type="InterPro" id="IPR000152">
    <property type="entry name" value="EGF-type_Asp/Asn_hydroxyl_site"/>
</dbReference>
<dbReference type="InterPro" id="IPR001881">
    <property type="entry name" value="EGF-like_Ca-bd_dom"/>
</dbReference>
<comment type="caution">
    <text evidence="8">Lacks conserved residue(s) required for the propagation of feature annotation.</text>
</comment>
<dbReference type="SMART" id="SM00179">
    <property type="entry name" value="EGF_CA"/>
    <property type="match status" value="3"/>
</dbReference>
<keyword evidence="6" id="KW-1015">Disulfide bond</keyword>
<sequence length="218" mass="23825">MDGSDSGGLNEGNFQENLVVIRRCETRFCCGAGCGCLDDIREDSSECSGEYTELSCYVEHKDQYWERKECCEGYEEDAKSICVVPDVNECLTTTHGCDQSCVNTVGSYKCECRSGYQLDTDGRTCKDVDECRADNGGCSHVCVNSVGSYSCACDNGYKLDSSDLHGCIDKDECSDGTHNCGHICNNVVGSFECSCRRGYLLAADKHTCDGKKISLHQV</sequence>
<gene>
    <name evidence="10" type="ORF">NP493_656g01018</name>
</gene>
<accession>A0AAD9KSK8</accession>
<dbReference type="PROSITE" id="PS00010">
    <property type="entry name" value="ASX_HYDROXYL"/>
    <property type="match status" value="3"/>
</dbReference>
<keyword evidence="5" id="KW-0677">Repeat</keyword>
<feature type="domain" description="EGF-like" evidence="9">
    <location>
        <begin position="86"/>
        <end position="126"/>
    </location>
</feature>
<dbReference type="FunFam" id="2.10.25.10:FF:000010">
    <property type="entry name" value="Pro-epidermal growth factor"/>
    <property type="match status" value="2"/>
</dbReference>
<evidence type="ECO:0000256" key="2">
    <source>
        <dbReference type="ARBA" id="ARBA00022525"/>
    </source>
</evidence>
<keyword evidence="4" id="KW-0732">Signal</keyword>
<dbReference type="PROSITE" id="PS01186">
    <property type="entry name" value="EGF_2"/>
    <property type="match status" value="2"/>
</dbReference>
<proteinExistence type="predicted"/>
<dbReference type="PROSITE" id="PS50026">
    <property type="entry name" value="EGF_3"/>
    <property type="match status" value="2"/>
</dbReference>
<dbReference type="InterPro" id="IPR000742">
    <property type="entry name" value="EGF"/>
</dbReference>
<dbReference type="InterPro" id="IPR049883">
    <property type="entry name" value="NOTCH1_EGF-like"/>
</dbReference>
<dbReference type="Proteomes" id="UP001209878">
    <property type="component" value="Unassembled WGS sequence"/>
</dbReference>
<dbReference type="Pfam" id="PF14670">
    <property type="entry name" value="FXa_inhibition"/>
    <property type="match status" value="1"/>
</dbReference>
<evidence type="ECO:0000259" key="9">
    <source>
        <dbReference type="PROSITE" id="PS50026"/>
    </source>
</evidence>
<dbReference type="Pfam" id="PF12662">
    <property type="entry name" value="cEGF"/>
    <property type="match status" value="1"/>
</dbReference>
<evidence type="ECO:0000256" key="1">
    <source>
        <dbReference type="ARBA" id="ARBA00004613"/>
    </source>
</evidence>
<comment type="caution">
    <text evidence="10">The sequence shown here is derived from an EMBL/GenBank/DDBJ whole genome shotgun (WGS) entry which is preliminary data.</text>
</comment>
<dbReference type="SMART" id="SM00181">
    <property type="entry name" value="EGF"/>
    <property type="match status" value="3"/>
</dbReference>
<evidence type="ECO:0000256" key="3">
    <source>
        <dbReference type="ARBA" id="ARBA00022536"/>
    </source>
</evidence>
<organism evidence="10 11">
    <name type="scientific">Ridgeia piscesae</name>
    <name type="common">Tubeworm</name>
    <dbReference type="NCBI Taxonomy" id="27915"/>
    <lineage>
        <taxon>Eukaryota</taxon>
        <taxon>Metazoa</taxon>
        <taxon>Spiralia</taxon>
        <taxon>Lophotrochozoa</taxon>
        <taxon>Annelida</taxon>
        <taxon>Polychaeta</taxon>
        <taxon>Sedentaria</taxon>
        <taxon>Canalipalpata</taxon>
        <taxon>Sabellida</taxon>
        <taxon>Siboglinidae</taxon>
        <taxon>Ridgeia</taxon>
    </lineage>
</organism>
<keyword evidence="3 8" id="KW-0245">EGF-like domain</keyword>
<evidence type="ECO:0000256" key="6">
    <source>
        <dbReference type="ARBA" id="ARBA00023157"/>
    </source>
</evidence>
<dbReference type="InterPro" id="IPR009030">
    <property type="entry name" value="Growth_fac_rcpt_cys_sf"/>
</dbReference>
<dbReference type="PANTHER" id="PTHR47333">
    <property type="entry name" value="VON WILLEBRAND FACTOR C AND EGF DOMAIN-CONTAINING PROTEIN"/>
    <property type="match status" value="1"/>
</dbReference>
<dbReference type="Pfam" id="PF07645">
    <property type="entry name" value="EGF_CA"/>
    <property type="match status" value="1"/>
</dbReference>
<dbReference type="GO" id="GO:0005509">
    <property type="term" value="F:calcium ion binding"/>
    <property type="evidence" value="ECO:0007669"/>
    <property type="project" value="InterPro"/>
</dbReference>
<keyword evidence="7" id="KW-0325">Glycoprotein</keyword>
<dbReference type="InterPro" id="IPR018097">
    <property type="entry name" value="EGF_Ca-bd_CS"/>
</dbReference>
<dbReference type="Gene3D" id="2.10.25.10">
    <property type="entry name" value="Laminin"/>
    <property type="match status" value="3"/>
</dbReference>
<dbReference type="FunFam" id="2.10.25.10:FF:000240">
    <property type="entry name" value="Vitamin K-dependent protein S"/>
    <property type="match status" value="1"/>
</dbReference>
<dbReference type="GO" id="GO:0005576">
    <property type="term" value="C:extracellular region"/>
    <property type="evidence" value="ECO:0007669"/>
    <property type="project" value="UniProtKB-SubCell"/>
</dbReference>
<evidence type="ECO:0000256" key="4">
    <source>
        <dbReference type="ARBA" id="ARBA00022729"/>
    </source>
</evidence>
<dbReference type="InterPro" id="IPR026823">
    <property type="entry name" value="cEGF"/>
</dbReference>
<reference evidence="10" key="1">
    <citation type="journal article" date="2023" name="Mol. Biol. Evol.">
        <title>Third-Generation Sequencing Reveals the Adaptive Role of the Epigenome in Three Deep-Sea Polychaetes.</title>
        <authorList>
            <person name="Perez M."/>
            <person name="Aroh O."/>
            <person name="Sun Y."/>
            <person name="Lan Y."/>
            <person name="Juniper S.K."/>
            <person name="Young C.R."/>
            <person name="Angers B."/>
            <person name="Qian P.Y."/>
        </authorList>
    </citation>
    <scope>NUCLEOTIDE SEQUENCE</scope>
    <source>
        <strain evidence="10">R07B-5</strain>
    </source>
</reference>
<evidence type="ECO:0000313" key="10">
    <source>
        <dbReference type="EMBL" id="KAK2176552.1"/>
    </source>
</evidence>
<evidence type="ECO:0000256" key="7">
    <source>
        <dbReference type="ARBA" id="ARBA00023180"/>
    </source>
</evidence>
<dbReference type="PROSITE" id="PS01187">
    <property type="entry name" value="EGF_CA"/>
    <property type="match status" value="2"/>
</dbReference>
<evidence type="ECO:0000256" key="5">
    <source>
        <dbReference type="ARBA" id="ARBA00022737"/>
    </source>
</evidence>
<dbReference type="PANTHER" id="PTHR47333:SF4">
    <property type="entry name" value="EGF-LIKE DOMAIN-CONTAINING PROTEIN"/>
    <property type="match status" value="1"/>
</dbReference>
<evidence type="ECO:0000256" key="8">
    <source>
        <dbReference type="PROSITE-ProRule" id="PRU00076"/>
    </source>
</evidence>
<name>A0AAD9KSK8_RIDPI</name>
<comment type="subcellular location">
    <subcellularLocation>
        <location evidence="1">Secreted</location>
    </subcellularLocation>
</comment>
<evidence type="ECO:0000313" key="11">
    <source>
        <dbReference type="Proteomes" id="UP001209878"/>
    </source>
</evidence>
<dbReference type="AlphaFoldDB" id="A0AAD9KSK8"/>
<feature type="domain" description="EGF-like" evidence="9">
    <location>
        <begin position="127"/>
        <end position="163"/>
    </location>
</feature>
<dbReference type="EMBL" id="JAODUO010000656">
    <property type="protein sequence ID" value="KAK2176552.1"/>
    <property type="molecule type" value="Genomic_DNA"/>
</dbReference>
<dbReference type="SUPFAM" id="SSF57184">
    <property type="entry name" value="Growth factor receptor domain"/>
    <property type="match status" value="1"/>
</dbReference>
<keyword evidence="11" id="KW-1185">Reference proteome</keyword>